<evidence type="ECO:0000313" key="2">
    <source>
        <dbReference type="Proteomes" id="UP000297253"/>
    </source>
</evidence>
<dbReference type="OrthoDB" id="2219629at2"/>
<protein>
    <recommendedName>
        <fullName evidence="3">Conjugal transfer protein</fullName>
    </recommendedName>
</protein>
<proteinExistence type="predicted"/>
<dbReference type="AlphaFoldDB" id="A0A4Y9JE92"/>
<comment type="caution">
    <text evidence="1">The sequence shown here is derived from an EMBL/GenBank/DDBJ whole genome shotgun (WGS) entry which is preliminary data.</text>
</comment>
<sequence length="150" mass="16335">MSVKGIGVNLGERLVIAGGKYEILNDVVDVQKSLGKIRFVSIGDPVIGTEDVEENGRVVQRPTGEILGHILNFVYEGGEADSVTITDMSRSDIEALGLKVADFIELLDPVLTISRMARNNSQLKLFSSGLKVAGQPQSQQKQEQQPKEQK</sequence>
<name>A0A4Y9JE92_9STRE</name>
<evidence type="ECO:0000313" key="1">
    <source>
        <dbReference type="EMBL" id="TFU98165.1"/>
    </source>
</evidence>
<dbReference type="EMBL" id="SPPD01000004">
    <property type="protein sequence ID" value="TFU98165.1"/>
    <property type="molecule type" value="Genomic_DNA"/>
</dbReference>
<reference evidence="1 2" key="1">
    <citation type="submission" date="2019-03" db="EMBL/GenBank/DDBJ databases">
        <title>Diversity of the mouse oral microbiome.</title>
        <authorList>
            <person name="Joseph S."/>
            <person name="Aduse-Opoku J."/>
            <person name="Curtis M."/>
            <person name="Wade W."/>
            <person name="Hashim A."/>
        </authorList>
    </citation>
    <scope>NUCLEOTIDE SEQUENCE [LARGE SCALE GENOMIC DNA]</scope>
    <source>
        <strain evidence="1 2">WM131</strain>
    </source>
</reference>
<accession>A0A4Y9JE92</accession>
<gene>
    <name evidence="1" type="ORF">E4T82_03910</name>
</gene>
<dbReference type="Proteomes" id="UP000297253">
    <property type="component" value="Unassembled WGS sequence"/>
</dbReference>
<dbReference type="RefSeq" id="WP_135181572.1">
    <property type="nucleotide sequence ID" value="NZ_JADGKZ010000004.1"/>
</dbReference>
<organism evidence="1 2">
    <name type="scientific">Streptococcus cuniculi</name>
    <dbReference type="NCBI Taxonomy" id="1432788"/>
    <lineage>
        <taxon>Bacteria</taxon>
        <taxon>Bacillati</taxon>
        <taxon>Bacillota</taxon>
        <taxon>Bacilli</taxon>
        <taxon>Lactobacillales</taxon>
        <taxon>Streptococcaceae</taxon>
        <taxon>Streptococcus</taxon>
    </lineage>
</organism>
<evidence type="ECO:0008006" key="3">
    <source>
        <dbReference type="Google" id="ProtNLM"/>
    </source>
</evidence>